<evidence type="ECO:0000313" key="2">
    <source>
        <dbReference type="Proteomes" id="UP000606720"/>
    </source>
</evidence>
<reference evidence="1" key="1">
    <citation type="submission" date="2020-08" db="EMBL/GenBank/DDBJ databases">
        <title>Genome public.</title>
        <authorList>
            <person name="Liu C."/>
            <person name="Sun Q."/>
        </authorList>
    </citation>
    <scope>NUCLEOTIDE SEQUENCE</scope>
    <source>
        <strain evidence="1">BX1005</strain>
    </source>
</reference>
<sequence>MNYSISTQSDTGKKFTLNEQEELFFNALYDYLSPDENSNIFLERMSNGCISVFYATYPVGKIKLQGRKHWMQILKGLYTSKTIEGDVENFITHVSDWEKYIKLHCKN</sequence>
<evidence type="ECO:0000313" key="1">
    <source>
        <dbReference type="EMBL" id="MBC5714926.1"/>
    </source>
</evidence>
<accession>A0A923LRG7</accession>
<dbReference type="Proteomes" id="UP000606720">
    <property type="component" value="Unassembled WGS sequence"/>
</dbReference>
<dbReference type="EMBL" id="JACOPH010000012">
    <property type="protein sequence ID" value="MBC5714926.1"/>
    <property type="molecule type" value="Genomic_DNA"/>
</dbReference>
<dbReference type="RefSeq" id="WP_186867509.1">
    <property type="nucleotide sequence ID" value="NZ_JACOPH010000012.1"/>
</dbReference>
<gene>
    <name evidence="1" type="ORF">H8S17_12080</name>
</gene>
<dbReference type="AlphaFoldDB" id="A0A923LRG7"/>
<proteinExistence type="predicted"/>
<protein>
    <submittedName>
        <fullName evidence="1">Uncharacterized protein</fullName>
    </submittedName>
</protein>
<keyword evidence="2" id="KW-1185">Reference proteome</keyword>
<name>A0A923LRG7_9FIRM</name>
<comment type="caution">
    <text evidence="1">The sequence shown here is derived from an EMBL/GenBank/DDBJ whole genome shotgun (WGS) entry which is preliminary data.</text>
</comment>
<organism evidence="1 2">
    <name type="scientific">Roseburia zhanii</name>
    <dbReference type="NCBI Taxonomy" id="2763064"/>
    <lineage>
        <taxon>Bacteria</taxon>
        <taxon>Bacillati</taxon>
        <taxon>Bacillota</taxon>
        <taxon>Clostridia</taxon>
        <taxon>Lachnospirales</taxon>
        <taxon>Lachnospiraceae</taxon>
        <taxon>Roseburia</taxon>
    </lineage>
</organism>